<dbReference type="EMBL" id="JAUIQD010000001">
    <property type="protein sequence ID" value="KAK3363891.1"/>
    <property type="molecule type" value="Genomic_DNA"/>
</dbReference>
<organism evidence="2 3">
    <name type="scientific">Lasiosphaeria hispida</name>
    <dbReference type="NCBI Taxonomy" id="260671"/>
    <lineage>
        <taxon>Eukaryota</taxon>
        <taxon>Fungi</taxon>
        <taxon>Dikarya</taxon>
        <taxon>Ascomycota</taxon>
        <taxon>Pezizomycotina</taxon>
        <taxon>Sordariomycetes</taxon>
        <taxon>Sordariomycetidae</taxon>
        <taxon>Sordariales</taxon>
        <taxon>Lasiosphaeriaceae</taxon>
        <taxon>Lasiosphaeria</taxon>
    </lineage>
</organism>
<protein>
    <submittedName>
        <fullName evidence="2">Uncharacterized protein</fullName>
    </submittedName>
</protein>
<dbReference type="Proteomes" id="UP001275084">
    <property type="component" value="Unassembled WGS sequence"/>
</dbReference>
<keyword evidence="3" id="KW-1185">Reference proteome</keyword>
<dbReference type="AlphaFoldDB" id="A0AAJ0HW86"/>
<name>A0AAJ0HW86_9PEZI</name>
<reference evidence="2" key="1">
    <citation type="journal article" date="2023" name="Mol. Phylogenet. Evol.">
        <title>Genome-scale phylogeny and comparative genomics of the fungal order Sordariales.</title>
        <authorList>
            <person name="Hensen N."/>
            <person name="Bonometti L."/>
            <person name="Westerberg I."/>
            <person name="Brannstrom I.O."/>
            <person name="Guillou S."/>
            <person name="Cros-Aarteil S."/>
            <person name="Calhoun S."/>
            <person name="Haridas S."/>
            <person name="Kuo A."/>
            <person name="Mondo S."/>
            <person name="Pangilinan J."/>
            <person name="Riley R."/>
            <person name="LaButti K."/>
            <person name="Andreopoulos B."/>
            <person name="Lipzen A."/>
            <person name="Chen C."/>
            <person name="Yan M."/>
            <person name="Daum C."/>
            <person name="Ng V."/>
            <person name="Clum A."/>
            <person name="Steindorff A."/>
            <person name="Ohm R.A."/>
            <person name="Martin F."/>
            <person name="Silar P."/>
            <person name="Natvig D.O."/>
            <person name="Lalanne C."/>
            <person name="Gautier V."/>
            <person name="Ament-Velasquez S.L."/>
            <person name="Kruys A."/>
            <person name="Hutchinson M.I."/>
            <person name="Powell A.J."/>
            <person name="Barry K."/>
            <person name="Miller A.N."/>
            <person name="Grigoriev I.V."/>
            <person name="Debuchy R."/>
            <person name="Gladieux P."/>
            <person name="Hiltunen Thoren M."/>
            <person name="Johannesson H."/>
        </authorList>
    </citation>
    <scope>NUCLEOTIDE SEQUENCE</scope>
    <source>
        <strain evidence="2">CBS 955.72</strain>
    </source>
</reference>
<feature type="chain" id="PRO_5042517450" evidence="1">
    <location>
        <begin position="29"/>
        <end position="86"/>
    </location>
</feature>
<accession>A0AAJ0HW86</accession>
<evidence type="ECO:0000313" key="2">
    <source>
        <dbReference type="EMBL" id="KAK3363891.1"/>
    </source>
</evidence>
<evidence type="ECO:0000256" key="1">
    <source>
        <dbReference type="SAM" id="SignalP"/>
    </source>
</evidence>
<feature type="signal peptide" evidence="1">
    <location>
        <begin position="1"/>
        <end position="28"/>
    </location>
</feature>
<proteinExistence type="predicted"/>
<sequence length="86" mass="8840">MRALPNLLFLLSAALGAMLIALLSPVGAVTPWHETVTISAITTTTATITTPAPAPSPRTIITIIPAPTPPPPPLIPVGRKTGPNFI</sequence>
<comment type="caution">
    <text evidence="2">The sequence shown here is derived from an EMBL/GenBank/DDBJ whole genome shotgun (WGS) entry which is preliminary data.</text>
</comment>
<gene>
    <name evidence="2" type="ORF">B0T25DRAFT_55081</name>
</gene>
<evidence type="ECO:0000313" key="3">
    <source>
        <dbReference type="Proteomes" id="UP001275084"/>
    </source>
</evidence>
<keyword evidence="1" id="KW-0732">Signal</keyword>
<reference evidence="2" key="2">
    <citation type="submission" date="2023-06" db="EMBL/GenBank/DDBJ databases">
        <authorList>
            <consortium name="Lawrence Berkeley National Laboratory"/>
            <person name="Haridas S."/>
            <person name="Hensen N."/>
            <person name="Bonometti L."/>
            <person name="Westerberg I."/>
            <person name="Brannstrom I.O."/>
            <person name="Guillou S."/>
            <person name="Cros-Aarteil S."/>
            <person name="Calhoun S."/>
            <person name="Kuo A."/>
            <person name="Mondo S."/>
            <person name="Pangilinan J."/>
            <person name="Riley R."/>
            <person name="Labutti K."/>
            <person name="Andreopoulos B."/>
            <person name="Lipzen A."/>
            <person name="Chen C."/>
            <person name="Yanf M."/>
            <person name="Daum C."/>
            <person name="Ng V."/>
            <person name="Clum A."/>
            <person name="Steindorff A."/>
            <person name="Ohm R."/>
            <person name="Martin F."/>
            <person name="Silar P."/>
            <person name="Natvig D."/>
            <person name="Lalanne C."/>
            <person name="Gautier V."/>
            <person name="Ament-Velasquez S.L."/>
            <person name="Kruys A."/>
            <person name="Hutchinson M.I."/>
            <person name="Powell A.J."/>
            <person name="Barry K."/>
            <person name="Miller A.N."/>
            <person name="Grigoriev I.V."/>
            <person name="Debuchy R."/>
            <person name="Gladieux P."/>
            <person name="Thoren M.H."/>
            <person name="Johannesson H."/>
        </authorList>
    </citation>
    <scope>NUCLEOTIDE SEQUENCE</scope>
    <source>
        <strain evidence="2">CBS 955.72</strain>
    </source>
</reference>